<dbReference type="InterPro" id="IPR039903">
    <property type="entry name" value="Zswim2"/>
</dbReference>
<dbReference type="InterPro" id="IPR019786">
    <property type="entry name" value="Zinc_finger_PHD-type_CS"/>
</dbReference>
<organism evidence="7 8">
    <name type="scientific">Xylona heveae (strain CBS 132557 / TC161)</name>
    <dbReference type="NCBI Taxonomy" id="1328760"/>
    <lineage>
        <taxon>Eukaryota</taxon>
        <taxon>Fungi</taxon>
        <taxon>Dikarya</taxon>
        <taxon>Ascomycota</taxon>
        <taxon>Pezizomycotina</taxon>
        <taxon>Xylonomycetes</taxon>
        <taxon>Xylonales</taxon>
        <taxon>Xylonaceae</taxon>
        <taxon>Xylona</taxon>
    </lineage>
</organism>
<feature type="region of interest" description="Disordered" evidence="5">
    <location>
        <begin position="103"/>
        <end position="136"/>
    </location>
</feature>
<feature type="compositionally biased region" description="Low complexity" evidence="5">
    <location>
        <begin position="340"/>
        <end position="471"/>
    </location>
</feature>
<gene>
    <name evidence="7" type="ORF">L228DRAFT_268521</name>
</gene>
<evidence type="ECO:0000259" key="6">
    <source>
        <dbReference type="PROSITE" id="PS50089"/>
    </source>
</evidence>
<dbReference type="InterPro" id="IPR013083">
    <property type="entry name" value="Znf_RING/FYVE/PHD"/>
</dbReference>
<name>A0A165GCC6_XYLHT</name>
<feature type="compositionally biased region" description="Low complexity" evidence="5">
    <location>
        <begin position="251"/>
        <end position="276"/>
    </location>
</feature>
<sequence length="535" mass="57897">MSNFPGAKWDPIEVLKLEPVSYTCVGWAPSQGRRCRNPIAQANRCAASNLLAMMAYQSPSASKLTDILDDLAHRILCKRNHQYQAGDMVMKWQQMITMYKQSMRATPPRTTSQHVPTSRQNYLPSPPASPQQQLVRHSGEVYYTERESLDIFAPVRHPRSGSYISTTPRASHGTARRQATIPDTGRHSTTTERQPQSSRRQRHTRLLTPPESEDDSESEYDSDSDSDDDDDDDDDDGYDYSDSIPEYSDATSHASLSTQRSSRSSNSRSTRTTSSRETPRGLLINDRTASSQRTAPVPARTSSNTTTSRAARTTTSPPSTPSTPTPVSRRPAVRRTNIDTPTSTSAASSTTPSTPSPSIVTPSPSIVTPSPSISTPSSSAISTQSVRSASPAQSSTSTRSSTSRASSNNHTNTSTGTATSRSPSNPTTTPANQPPTTSTPTPSPSASTPNAAATSTPTATASPADSPPTATRKPITGDCAICHEPFEDNDSLVWCKSQCGQNFHAPCWNEWADCIRATAPARTLKCVYCRAHWRE</sequence>
<dbReference type="PANTHER" id="PTHR21540:SF0">
    <property type="entry name" value="PHD FAMILY PROTEIN"/>
    <property type="match status" value="1"/>
</dbReference>
<keyword evidence="3" id="KW-0862">Zinc</keyword>
<dbReference type="EMBL" id="KV407459">
    <property type="protein sequence ID" value="KZF22021.1"/>
    <property type="molecule type" value="Genomic_DNA"/>
</dbReference>
<dbReference type="GO" id="GO:0008270">
    <property type="term" value="F:zinc ion binding"/>
    <property type="evidence" value="ECO:0007669"/>
    <property type="project" value="UniProtKB-KW"/>
</dbReference>
<dbReference type="PANTHER" id="PTHR21540">
    <property type="entry name" value="RING FINGER AND SWIM DOMAIN-CONTAINING PROTEIN 2"/>
    <property type="match status" value="1"/>
</dbReference>
<dbReference type="InParanoid" id="A0A165GCC6"/>
<protein>
    <recommendedName>
        <fullName evidence="6">RING-type domain-containing protein</fullName>
    </recommendedName>
</protein>
<evidence type="ECO:0000256" key="3">
    <source>
        <dbReference type="ARBA" id="ARBA00022833"/>
    </source>
</evidence>
<dbReference type="PROSITE" id="PS50089">
    <property type="entry name" value="ZF_RING_2"/>
    <property type="match status" value="1"/>
</dbReference>
<accession>A0A165GCC6</accession>
<evidence type="ECO:0000256" key="4">
    <source>
        <dbReference type="PROSITE-ProRule" id="PRU00175"/>
    </source>
</evidence>
<evidence type="ECO:0000256" key="1">
    <source>
        <dbReference type="ARBA" id="ARBA00022723"/>
    </source>
</evidence>
<dbReference type="OMA" id="DSRIHEN"/>
<evidence type="ECO:0000256" key="5">
    <source>
        <dbReference type="SAM" id="MobiDB-lite"/>
    </source>
</evidence>
<proteinExistence type="predicted"/>
<feature type="region of interest" description="Disordered" evidence="5">
    <location>
        <begin position="153"/>
        <end position="472"/>
    </location>
</feature>
<dbReference type="AlphaFoldDB" id="A0A165GCC6"/>
<dbReference type="GeneID" id="28900286"/>
<dbReference type="OrthoDB" id="8062037at2759"/>
<keyword evidence="1" id="KW-0479">Metal-binding</keyword>
<dbReference type="RefSeq" id="XP_018187576.1">
    <property type="nucleotide sequence ID" value="XM_018335149.1"/>
</dbReference>
<dbReference type="SUPFAM" id="SSF57850">
    <property type="entry name" value="RING/U-box"/>
    <property type="match status" value="1"/>
</dbReference>
<evidence type="ECO:0000313" key="7">
    <source>
        <dbReference type="EMBL" id="KZF22021.1"/>
    </source>
</evidence>
<feature type="compositionally biased region" description="Polar residues" evidence="5">
    <location>
        <begin position="103"/>
        <end position="123"/>
    </location>
</feature>
<feature type="compositionally biased region" description="Acidic residues" evidence="5">
    <location>
        <begin position="211"/>
        <end position="239"/>
    </location>
</feature>
<reference evidence="7 8" key="1">
    <citation type="journal article" date="2016" name="Fungal Biol.">
        <title>The genome of Xylona heveae provides a window into fungal endophytism.</title>
        <authorList>
            <person name="Gazis R."/>
            <person name="Kuo A."/>
            <person name="Riley R."/>
            <person name="LaButti K."/>
            <person name="Lipzen A."/>
            <person name="Lin J."/>
            <person name="Amirebrahimi M."/>
            <person name="Hesse C.N."/>
            <person name="Spatafora J.W."/>
            <person name="Henrissat B."/>
            <person name="Hainaut M."/>
            <person name="Grigoriev I.V."/>
            <person name="Hibbett D.S."/>
        </authorList>
    </citation>
    <scope>NUCLEOTIDE SEQUENCE [LARGE SCALE GENOMIC DNA]</scope>
    <source>
        <strain evidence="7 8">TC161</strain>
    </source>
</reference>
<dbReference type="Proteomes" id="UP000076632">
    <property type="component" value="Unassembled WGS sequence"/>
</dbReference>
<dbReference type="PROSITE" id="PS01359">
    <property type="entry name" value="ZF_PHD_1"/>
    <property type="match status" value="1"/>
</dbReference>
<evidence type="ECO:0000256" key="2">
    <source>
        <dbReference type="ARBA" id="ARBA00022771"/>
    </source>
</evidence>
<dbReference type="Gene3D" id="3.30.40.10">
    <property type="entry name" value="Zinc/RING finger domain, C3HC4 (zinc finger)"/>
    <property type="match status" value="1"/>
</dbReference>
<keyword evidence="8" id="KW-1185">Reference proteome</keyword>
<dbReference type="InterPro" id="IPR001841">
    <property type="entry name" value="Znf_RING"/>
</dbReference>
<dbReference type="GO" id="GO:0061630">
    <property type="term" value="F:ubiquitin protein ligase activity"/>
    <property type="evidence" value="ECO:0007669"/>
    <property type="project" value="InterPro"/>
</dbReference>
<evidence type="ECO:0000313" key="8">
    <source>
        <dbReference type="Proteomes" id="UP000076632"/>
    </source>
</evidence>
<feature type="compositionally biased region" description="Low complexity" evidence="5">
    <location>
        <begin position="298"/>
        <end position="317"/>
    </location>
</feature>
<feature type="domain" description="RING-type" evidence="6">
    <location>
        <begin position="479"/>
        <end position="530"/>
    </location>
</feature>
<keyword evidence="2 4" id="KW-0863">Zinc-finger</keyword>